<keyword evidence="1" id="KW-1133">Transmembrane helix</keyword>
<reference evidence="2" key="1">
    <citation type="submission" date="2021-04" db="EMBL/GenBank/DDBJ databases">
        <title>Genome based classification of Actinospica acidithermotolerans sp. nov., an actinobacterium isolated from an Indonesian hot spring.</title>
        <authorList>
            <person name="Kusuma A.B."/>
            <person name="Putra K.E."/>
            <person name="Nafisah S."/>
            <person name="Loh J."/>
            <person name="Nouioui I."/>
            <person name="Goodfellow M."/>
        </authorList>
    </citation>
    <scope>NUCLEOTIDE SEQUENCE</scope>
    <source>
        <strain evidence="2">DSM 45618</strain>
    </source>
</reference>
<dbReference type="AlphaFoldDB" id="A0A8J7WRF3"/>
<feature type="transmembrane region" description="Helical" evidence="1">
    <location>
        <begin position="128"/>
        <end position="148"/>
    </location>
</feature>
<keyword evidence="1" id="KW-0472">Membrane</keyword>
<proteinExistence type="predicted"/>
<name>A0A8J7WRF3_9ACTN</name>
<dbReference type="EMBL" id="JAGSXH010000123">
    <property type="protein sequence ID" value="MBS2966123.1"/>
    <property type="molecule type" value="Genomic_DNA"/>
</dbReference>
<dbReference type="Proteomes" id="UP000677913">
    <property type="component" value="Unassembled WGS sequence"/>
</dbReference>
<organism evidence="2 3">
    <name type="scientific">Actinocrinis puniceicyclus</name>
    <dbReference type="NCBI Taxonomy" id="977794"/>
    <lineage>
        <taxon>Bacteria</taxon>
        <taxon>Bacillati</taxon>
        <taxon>Actinomycetota</taxon>
        <taxon>Actinomycetes</taxon>
        <taxon>Catenulisporales</taxon>
        <taxon>Actinospicaceae</taxon>
        <taxon>Actinocrinis</taxon>
    </lineage>
</organism>
<evidence type="ECO:0000256" key="1">
    <source>
        <dbReference type="SAM" id="Phobius"/>
    </source>
</evidence>
<dbReference type="GO" id="GO:0016787">
    <property type="term" value="F:hydrolase activity"/>
    <property type="evidence" value="ECO:0007669"/>
    <property type="project" value="UniProtKB-KW"/>
</dbReference>
<keyword evidence="3" id="KW-1185">Reference proteome</keyword>
<sequence>MLVTNHVLSGALLGAAVRSPAAALPLGVASHFALDALPHWGQWLSRAHFLRVATADGLTGLAVMGAAAALTPPERRAGVVAGMVGAALPDLDKPTRVFFGFSPFPRRVNDFHGRIQDEAPGRFYSHEVVAGALFAAGFAALTAAARAGRRTRARP</sequence>
<accession>A0A8J7WRF3</accession>
<dbReference type="InterPro" id="IPR007404">
    <property type="entry name" value="YdjM-like"/>
</dbReference>
<dbReference type="RefSeq" id="WP_211470886.1">
    <property type="nucleotide sequence ID" value="NZ_JAGSXH010000123.1"/>
</dbReference>
<dbReference type="Pfam" id="PF04307">
    <property type="entry name" value="YdjM"/>
    <property type="match status" value="1"/>
</dbReference>
<keyword evidence="2" id="KW-0378">Hydrolase</keyword>
<comment type="caution">
    <text evidence="2">The sequence shown here is derived from an EMBL/GenBank/DDBJ whole genome shotgun (WGS) entry which is preliminary data.</text>
</comment>
<evidence type="ECO:0000313" key="3">
    <source>
        <dbReference type="Proteomes" id="UP000677913"/>
    </source>
</evidence>
<keyword evidence="1" id="KW-0812">Transmembrane</keyword>
<evidence type="ECO:0000313" key="2">
    <source>
        <dbReference type="EMBL" id="MBS2966123.1"/>
    </source>
</evidence>
<gene>
    <name evidence="2" type="ORF">KGA66_23965</name>
</gene>
<protein>
    <submittedName>
        <fullName evidence="2">Metal-dependent hydrolase</fullName>
    </submittedName>
</protein>